<organism evidence="9 10">
    <name type="scientific">Stenotrophomonas maltophilia</name>
    <name type="common">Pseudomonas maltophilia</name>
    <name type="synonym">Xanthomonas maltophilia</name>
    <dbReference type="NCBI Taxonomy" id="40324"/>
    <lineage>
        <taxon>Bacteria</taxon>
        <taxon>Pseudomonadati</taxon>
        <taxon>Pseudomonadota</taxon>
        <taxon>Gammaproteobacteria</taxon>
        <taxon>Lysobacterales</taxon>
        <taxon>Lysobacteraceae</taxon>
        <taxon>Stenotrophomonas</taxon>
        <taxon>Stenotrophomonas maltophilia group</taxon>
    </lineage>
</organism>
<keyword evidence="3 7" id="KW-0812">Transmembrane</keyword>
<evidence type="ECO:0000313" key="10">
    <source>
        <dbReference type="Proteomes" id="UP000634179"/>
    </source>
</evidence>
<dbReference type="InterPro" id="IPR019476">
    <property type="entry name" value="T4SS_TraD_DNA-bd"/>
</dbReference>
<dbReference type="CDD" id="cd01127">
    <property type="entry name" value="TrwB_TraG_TraD_VirD4"/>
    <property type="match status" value="2"/>
</dbReference>
<dbReference type="Gene3D" id="3.40.50.300">
    <property type="entry name" value="P-loop containing nucleotide triphosphate hydrolases"/>
    <property type="match status" value="2"/>
</dbReference>
<proteinExistence type="predicted"/>
<evidence type="ECO:0000256" key="2">
    <source>
        <dbReference type="ARBA" id="ARBA00022475"/>
    </source>
</evidence>
<feature type="domain" description="Type IV secretion system coupling protein TraD DNA-binding" evidence="8">
    <location>
        <begin position="174"/>
        <end position="502"/>
    </location>
</feature>
<evidence type="ECO:0000313" key="9">
    <source>
        <dbReference type="EMBL" id="MBH1788843.1"/>
    </source>
</evidence>
<dbReference type="SUPFAM" id="SSF52540">
    <property type="entry name" value="P-loop containing nucleoside triphosphate hydrolases"/>
    <property type="match status" value="1"/>
</dbReference>
<dbReference type="PANTHER" id="PTHR37937:SF1">
    <property type="entry name" value="CONJUGATIVE TRANSFER: DNA TRANSPORT"/>
    <property type="match status" value="1"/>
</dbReference>
<comment type="subcellular location">
    <subcellularLocation>
        <location evidence="1">Cell membrane</location>
        <topology evidence="1">Multi-pass membrane protein</topology>
    </subcellularLocation>
</comment>
<keyword evidence="4 7" id="KW-1133">Transmembrane helix</keyword>
<sequence length="636" mass="69933">MSKSTVYDCWSWTVPPSIEPSREVRYWPQGLLSGACIAALTYPVALWLGWQIPSSHSLMNYGQALTGSLAALGNLATGTISFREPAAAFWEVAKEQATFGTLARVGVAAGLTGWTSAWVTRRELAPRSNMWHIGGNQLLSGKEAIAEARRRSLTKKEQRDELHALSLHPDWTVSKKLLARHMFIYGSVGSGKSVILKHLLEQVVKLDKKAFIYDIKGDFTSIFERPAIVCPFDKRSWIWDVGQDVATQTQAAAFSQSIIPPEEGSGAFWASAAQALLEGCVRELQATKGKNWGWADLAALVARPAEPMAKALSLYYPRAAALISNPDSNTTSSCMAVLANGTAVIERLALAWPERKPDCMFSMLDWIKDSYEGRKQVIVQSGPDEVLARSYISAMINVAVPEIISPSLPDDESGRFLGFFFDELSSVGQLKIEPLLALGRSKGVVACMAVQDWSQVEKVYGDKTAQAFSGLVGAHIICQLQVGETREKISRNLGKRTVAWRTHDDKATVHEESKSVVPPGRLTDDLGFRKGKAYGKERWGIRAIVQTTGDLLLLDWPGVSYPKVREGQKRARWTKQGARPVEQKPMPPSDAQSAAEVQRVLKMTADQAAAELRKRGATPPKLRAVSDDELEAIFRK</sequence>
<comment type="caution">
    <text evidence="9">The sequence shown here is derived from an EMBL/GenBank/DDBJ whole genome shotgun (WGS) entry which is preliminary data.</text>
</comment>
<gene>
    <name evidence="9" type="ORF">I5V89_03040</name>
</gene>
<keyword evidence="2" id="KW-1003">Cell membrane</keyword>
<evidence type="ECO:0000256" key="4">
    <source>
        <dbReference type="ARBA" id="ARBA00022989"/>
    </source>
</evidence>
<dbReference type="EMBL" id="JADUOV010000001">
    <property type="protein sequence ID" value="MBH1788843.1"/>
    <property type="molecule type" value="Genomic_DNA"/>
</dbReference>
<dbReference type="Proteomes" id="UP000634179">
    <property type="component" value="Unassembled WGS sequence"/>
</dbReference>
<evidence type="ECO:0000256" key="3">
    <source>
        <dbReference type="ARBA" id="ARBA00022692"/>
    </source>
</evidence>
<dbReference type="AlphaFoldDB" id="A0AA41CGR9"/>
<keyword evidence="5 7" id="KW-0472">Membrane</keyword>
<dbReference type="InterPro" id="IPR027417">
    <property type="entry name" value="P-loop_NTPase"/>
</dbReference>
<accession>A0AA41CGR9</accession>
<dbReference type="InterPro" id="IPR051539">
    <property type="entry name" value="T4SS-coupling_protein"/>
</dbReference>
<evidence type="ECO:0000256" key="5">
    <source>
        <dbReference type="ARBA" id="ARBA00023136"/>
    </source>
</evidence>
<dbReference type="Pfam" id="PF10412">
    <property type="entry name" value="TrwB_AAD_bind"/>
    <property type="match status" value="1"/>
</dbReference>
<evidence type="ECO:0000256" key="1">
    <source>
        <dbReference type="ARBA" id="ARBA00004651"/>
    </source>
</evidence>
<feature type="transmembrane region" description="Helical" evidence="7">
    <location>
        <begin position="31"/>
        <end position="50"/>
    </location>
</feature>
<dbReference type="GO" id="GO:0005886">
    <property type="term" value="C:plasma membrane"/>
    <property type="evidence" value="ECO:0007669"/>
    <property type="project" value="UniProtKB-SubCell"/>
</dbReference>
<evidence type="ECO:0000259" key="8">
    <source>
        <dbReference type="Pfam" id="PF10412"/>
    </source>
</evidence>
<reference evidence="9" key="1">
    <citation type="submission" date="2020-11" db="EMBL/GenBank/DDBJ databases">
        <title>Enhanced detection system for hospital associated transmission using whole genome sequencing surveillance.</title>
        <authorList>
            <person name="Harrison L.H."/>
            <person name="Van Tyne D."/>
            <person name="Marsh J.W."/>
            <person name="Griffith M.P."/>
            <person name="Snyder D.J."/>
            <person name="Cooper V.S."/>
            <person name="Mustapha M."/>
        </authorList>
    </citation>
    <scope>NUCLEOTIDE SEQUENCE</scope>
    <source>
        <strain evidence="9">STEN00053</strain>
    </source>
</reference>
<feature type="region of interest" description="Disordered" evidence="6">
    <location>
        <begin position="570"/>
        <end position="594"/>
    </location>
</feature>
<evidence type="ECO:0000256" key="6">
    <source>
        <dbReference type="SAM" id="MobiDB-lite"/>
    </source>
</evidence>
<name>A0AA41CGR9_STEMA</name>
<evidence type="ECO:0000256" key="7">
    <source>
        <dbReference type="SAM" id="Phobius"/>
    </source>
</evidence>
<dbReference type="PANTHER" id="PTHR37937">
    <property type="entry name" value="CONJUGATIVE TRANSFER: DNA TRANSPORT"/>
    <property type="match status" value="1"/>
</dbReference>
<protein>
    <submittedName>
        <fullName evidence="9">DUF853 family protein</fullName>
    </submittedName>
</protein>